<name>A0A250XDD3_9CHLO</name>
<dbReference type="AlphaFoldDB" id="A0A250XDD3"/>
<proteinExistence type="predicted"/>
<comment type="caution">
    <text evidence="1">The sequence shown here is derived from an EMBL/GenBank/DDBJ whole genome shotgun (WGS) entry which is preliminary data.</text>
</comment>
<dbReference type="PROSITE" id="PS51257">
    <property type="entry name" value="PROKAR_LIPOPROTEIN"/>
    <property type="match status" value="1"/>
</dbReference>
<evidence type="ECO:0000313" key="2">
    <source>
        <dbReference type="Proteomes" id="UP000232323"/>
    </source>
</evidence>
<dbReference type="EMBL" id="BEGY01000058">
    <property type="protein sequence ID" value="GAX80919.1"/>
    <property type="molecule type" value="Genomic_DNA"/>
</dbReference>
<sequence>MPRALIVASINQGLQLAPRQTTSVLCALAAAVACVIALSPEYLAGIARDLQVTICAQPGCGNGAVALNNIGGSPLIVGDQGGWDVLVKLSNAELIRREPGVLAETLASASLSGGVLRLIHPFSTQAQTLNLNHTSRAGQQQQWAGPLVLQYSDSIWAALEDPLKLAILASAACRCLRTSGLTHDLFFLTAGKWGCAVSALHVDELAAATDMSC</sequence>
<keyword evidence="2" id="KW-1185">Reference proteome</keyword>
<reference evidence="1 2" key="1">
    <citation type="submission" date="2017-08" db="EMBL/GenBank/DDBJ databases">
        <title>Acidophilic green algal genome provides insights into adaptation to an acidic environment.</title>
        <authorList>
            <person name="Hirooka S."/>
            <person name="Hirose Y."/>
            <person name="Kanesaki Y."/>
            <person name="Higuchi S."/>
            <person name="Fujiwara T."/>
            <person name="Onuma R."/>
            <person name="Era A."/>
            <person name="Ohbayashi R."/>
            <person name="Uzuka A."/>
            <person name="Nozaki H."/>
            <person name="Yoshikawa H."/>
            <person name="Miyagishima S.Y."/>
        </authorList>
    </citation>
    <scope>NUCLEOTIDE SEQUENCE [LARGE SCALE GENOMIC DNA]</scope>
    <source>
        <strain evidence="1 2">NIES-2499</strain>
    </source>
</reference>
<accession>A0A250XDD3</accession>
<dbReference type="Proteomes" id="UP000232323">
    <property type="component" value="Unassembled WGS sequence"/>
</dbReference>
<organism evidence="1 2">
    <name type="scientific">Chlamydomonas eustigma</name>
    <dbReference type="NCBI Taxonomy" id="1157962"/>
    <lineage>
        <taxon>Eukaryota</taxon>
        <taxon>Viridiplantae</taxon>
        <taxon>Chlorophyta</taxon>
        <taxon>core chlorophytes</taxon>
        <taxon>Chlorophyceae</taxon>
        <taxon>CS clade</taxon>
        <taxon>Chlamydomonadales</taxon>
        <taxon>Chlamydomonadaceae</taxon>
        <taxon>Chlamydomonas</taxon>
    </lineage>
</organism>
<protein>
    <submittedName>
        <fullName evidence="1">Uncharacterized protein</fullName>
    </submittedName>
</protein>
<evidence type="ECO:0000313" key="1">
    <source>
        <dbReference type="EMBL" id="GAX80919.1"/>
    </source>
</evidence>
<gene>
    <name evidence="1" type="ORF">CEUSTIGMA_g8354.t1</name>
</gene>